<keyword evidence="3" id="KW-1185">Reference proteome</keyword>
<feature type="compositionally biased region" description="Polar residues" evidence="1">
    <location>
        <begin position="101"/>
        <end position="111"/>
    </location>
</feature>
<feature type="compositionally biased region" description="Polar residues" evidence="1">
    <location>
        <begin position="120"/>
        <end position="130"/>
    </location>
</feature>
<evidence type="ECO:0000313" key="2">
    <source>
        <dbReference type="EMBL" id="CAH0005034.1"/>
    </source>
</evidence>
<evidence type="ECO:0000313" key="3">
    <source>
        <dbReference type="Proteomes" id="UP000754883"/>
    </source>
</evidence>
<dbReference type="Proteomes" id="UP000754883">
    <property type="component" value="Unassembled WGS sequence"/>
</dbReference>
<proteinExistence type="predicted"/>
<organism evidence="2 3">
    <name type="scientific">Clonostachys byssicola</name>
    <dbReference type="NCBI Taxonomy" id="160290"/>
    <lineage>
        <taxon>Eukaryota</taxon>
        <taxon>Fungi</taxon>
        <taxon>Dikarya</taxon>
        <taxon>Ascomycota</taxon>
        <taxon>Pezizomycotina</taxon>
        <taxon>Sordariomycetes</taxon>
        <taxon>Hypocreomycetidae</taxon>
        <taxon>Hypocreales</taxon>
        <taxon>Bionectriaceae</taxon>
        <taxon>Clonostachys</taxon>
    </lineage>
</organism>
<dbReference type="EMBL" id="CABFNO020001568">
    <property type="protein sequence ID" value="CAH0005034.1"/>
    <property type="molecule type" value="Genomic_DNA"/>
</dbReference>
<accession>A0A9N9UZJ3</accession>
<dbReference type="OrthoDB" id="5150551at2759"/>
<protein>
    <submittedName>
        <fullName evidence="2">Uncharacterized protein</fullName>
    </submittedName>
</protein>
<sequence>MSDLEDVPSRCTYGKPGGFCAHPRRGKAHSWGSNAWTWVRYYEICSSPSERQKAARDAGIVEANVAKCLEDAEPSSDSRAIASQIIAKAVDSSAALQAVKTSQVGNDSNPNLAMHLPSPQDLSMRQKVST</sequence>
<dbReference type="AlphaFoldDB" id="A0A9N9UZJ3"/>
<reference evidence="3" key="1">
    <citation type="submission" date="2019-06" db="EMBL/GenBank/DDBJ databases">
        <authorList>
            <person name="Broberg M."/>
        </authorList>
    </citation>
    <scope>NUCLEOTIDE SEQUENCE [LARGE SCALE GENOMIC DNA]</scope>
</reference>
<feature type="region of interest" description="Disordered" evidence="1">
    <location>
        <begin position="101"/>
        <end position="130"/>
    </location>
</feature>
<evidence type="ECO:0000256" key="1">
    <source>
        <dbReference type="SAM" id="MobiDB-lite"/>
    </source>
</evidence>
<gene>
    <name evidence="2" type="ORF">CBYS24578_00005821</name>
</gene>
<name>A0A9N9UZJ3_9HYPO</name>
<comment type="caution">
    <text evidence="2">The sequence shown here is derived from an EMBL/GenBank/DDBJ whole genome shotgun (WGS) entry which is preliminary data.</text>
</comment>
<reference evidence="2 3" key="2">
    <citation type="submission" date="2021-10" db="EMBL/GenBank/DDBJ databases">
        <authorList>
            <person name="Piombo E."/>
        </authorList>
    </citation>
    <scope>NUCLEOTIDE SEQUENCE [LARGE SCALE GENOMIC DNA]</scope>
</reference>